<feature type="compositionally biased region" description="Low complexity" evidence="1">
    <location>
        <begin position="429"/>
        <end position="473"/>
    </location>
</feature>
<dbReference type="VEuPathDB" id="VectorBase:ISCI003410"/>
<dbReference type="Proteomes" id="UP000001555">
    <property type="component" value="Unassembled WGS sequence"/>
</dbReference>
<dbReference type="EMBL" id="DS689119">
    <property type="protein sequence ID" value="EEC04583.1"/>
    <property type="molecule type" value="Genomic_DNA"/>
</dbReference>
<proteinExistence type="predicted"/>
<reference evidence="2 4" key="1">
    <citation type="submission" date="2008-03" db="EMBL/GenBank/DDBJ databases">
        <title>Annotation of Ixodes scapularis.</title>
        <authorList>
            <consortium name="Ixodes scapularis Genome Project Consortium"/>
            <person name="Caler E."/>
            <person name="Hannick L.I."/>
            <person name="Bidwell S."/>
            <person name="Joardar V."/>
            <person name="Thiagarajan M."/>
            <person name="Amedeo P."/>
            <person name="Galinsky K.J."/>
            <person name="Schobel S."/>
            <person name="Inman J."/>
            <person name="Hostetler J."/>
            <person name="Miller J."/>
            <person name="Hammond M."/>
            <person name="Megy K."/>
            <person name="Lawson D."/>
            <person name="Kodira C."/>
            <person name="Sutton G."/>
            <person name="Meyer J."/>
            <person name="Hill C.A."/>
            <person name="Birren B."/>
            <person name="Nene V."/>
            <person name="Collins F."/>
            <person name="Alarcon-Chaidez F."/>
            <person name="Wikel S."/>
            <person name="Strausberg R."/>
        </authorList>
    </citation>
    <scope>NUCLEOTIDE SEQUENCE [LARGE SCALE GENOMIC DNA]</scope>
    <source>
        <strain evidence="4">Wikel</strain>
        <strain evidence="2">Wikel colony</strain>
    </source>
</reference>
<feature type="compositionally biased region" description="Polar residues" evidence="1">
    <location>
        <begin position="381"/>
        <end position="396"/>
    </location>
</feature>
<dbReference type="EnsemblMetazoa" id="ISCW003410-RA">
    <property type="protein sequence ID" value="ISCW003410-PA"/>
    <property type="gene ID" value="ISCW003410"/>
</dbReference>
<evidence type="ECO:0000313" key="3">
    <source>
        <dbReference type="EnsemblMetazoa" id="ISCW003410-PA"/>
    </source>
</evidence>
<feature type="compositionally biased region" description="Low complexity" evidence="1">
    <location>
        <begin position="324"/>
        <end position="346"/>
    </location>
</feature>
<dbReference type="VEuPathDB" id="VectorBase:ISCW003410"/>
<evidence type="ECO:0000313" key="4">
    <source>
        <dbReference type="Proteomes" id="UP000001555"/>
    </source>
</evidence>
<feature type="region of interest" description="Disordered" evidence="1">
    <location>
        <begin position="299"/>
        <end position="357"/>
    </location>
</feature>
<keyword evidence="4" id="KW-1185">Reference proteome</keyword>
<name>B7PDB1_IXOSC</name>
<dbReference type="STRING" id="6945.B7PDB1"/>
<organism>
    <name type="scientific">Ixodes scapularis</name>
    <name type="common">Black-legged tick</name>
    <name type="synonym">Deer tick</name>
    <dbReference type="NCBI Taxonomy" id="6945"/>
    <lineage>
        <taxon>Eukaryota</taxon>
        <taxon>Metazoa</taxon>
        <taxon>Ecdysozoa</taxon>
        <taxon>Arthropoda</taxon>
        <taxon>Chelicerata</taxon>
        <taxon>Arachnida</taxon>
        <taxon>Acari</taxon>
        <taxon>Parasitiformes</taxon>
        <taxon>Ixodida</taxon>
        <taxon>Ixodoidea</taxon>
        <taxon>Ixodidae</taxon>
        <taxon>Ixodinae</taxon>
        <taxon>Ixodes</taxon>
    </lineage>
</organism>
<dbReference type="HOGENOM" id="CLU_469535_0_0_1"/>
<protein>
    <submittedName>
        <fullName evidence="2 3">Uncharacterized protein</fullName>
    </submittedName>
</protein>
<dbReference type="EMBL" id="ABJB010712537">
    <property type="status" value="NOT_ANNOTATED_CDS"/>
    <property type="molecule type" value="Genomic_DNA"/>
</dbReference>
<accession>B7PDB1</accession>
<feature type="region of interest" description="Disordered" evidence="1">
    <location>
        <begin position="381"/>
        <end position="479"/>
    </location>
</feature>
<dbReference type="AlphaFoldDB" id="B7PDB1"/>
<evidence type="ECO:0000313" key="2">
    <source>
        <dbReference type="EMBL" id="EEC04583.1"/>
    </source>
</evidence>
<evidence type="ECO:0000256" key="1">
    <source>
        <dbReference type="SAM" id="MobiDB-lite"/>
    </source>
</evidence>
<sequence length="581" mass="63240">MIDYLTQNVGRKGFQRKLGDGIDAGDWPERQDVLAVTKRQEDPLHAYLGRRDPGWDFYSPDRSTARTDEEELRERAFYSPGKLSARRIRRLVDVRTRSTTTSQALQSHDGGPDTDEIHRSVSDGVFNVSANATTNSTASAAAAHATVNASSNIEAIATVNGAANSTANSTANTATNTTVNARSNLAAKATTISSLIKTVASAITTQSENKSTHFQSFNKLDTVSAKTDLETKSNKYNTLSTVLIKNTAMATKKRSSTSRANLTIAVSETHTLVTKLYHNNDLSSQHTSSRSHKDATVANLTNSYPGHDANSTAGGTISKNTGPSSRFTSSTTKSTVSATTPASSTAMRANAKPSNSAKVPIEDITWSTVNIPKLVKRVVESTTSHIQPTKNKSDPTFGTREQPKSTTESTRSKRRLTKSTVLSTAGAKQPTGSSTTRETTSQTTKSTPRTSTKSTTQSTVGTTQSTSTTSSTESAKEPFQAVSLENEKVDNRNEDHAQFPTKKIQRENSSTTTQHLGIFDLFRKQNAAARYSRRRHNRRPHKLMRHEVPSPVPRAKKFTLFHARPMNAIRIAVRRDKHGLS</sequence>
<feature type="compositionally biased region" description="Polar residues" evidence="1">
    <location>
        <begin position="299"/>
        <end position="323"/>
    </location>
</feature>
<gene>
    <name evidence="2" type="ORF">IscW_ISCW003410</name>
</gene>
<dbReference type="InParanoid" id="B7PDB1"/>
<reference evidence="3" key="2">
    <citation type="submission" date="2020-05" db="UniProtKB">
        <authorList>
            <consortium name="EnsemblMetazoa"/>
        </authorList>
    </citation>
    <scope>IDENTIFICATION</scope>
    <source>
        <strain evidence="3">wikel</strain>
    </source>
</reference>
<dbReference type="PaxDb" id="6945-B7PDB1"/>